<dbReference type="Gene3D" id="3.40.50.720">
    <property type="entry name" value="NAD(P)-binding Rossmann-like Domain"/>
    <property type="match status" value="1"/>
</dbReference>
<evidence type="ECO:0000256" key="2">
    <source>
        <dbReference type="SAM" id="SignalP"/>
    </source>
</evidence>
<protein>
    <recommendedName>
        <fullName evidence="6">Protochlorophyllide reductase</fullName>
    </recommendedName>
</protein>
<dbReference type="OrthoDB" id="5307821at2759"/>
<sequence length="383" mass="40618">MRRHLIAIASVVAVVQGLAGRASVPLAQKPTLFSRGSYFAQRAREDAARAVRRALFGDQLSQLQVGGPRAIPDGGRVVVTGSTSGVGLDVAREVAALGYDVVVCGRDEKKLERAVALVGRVARRGVESARFDLESLTETRAAAAAIGRADGLVLCAGCWPTTLRYTEDELEAGLQANHLGHFLLATRLLDAGGVARVVSVASTAHAATRQDRLELDDARWTRRAFDPLEAYAQTKLANVLFARELPRRYAVEAVSAHPGAVDSELFRDFDVALPPDPFGLLPPTVDASIGTLSTTAQSFLKGVVGSAPVSVFKKPRDAARDVVVGLVAPGLAGAYLSDGEPTETSPGAADDAAAAELWDWSRSTIDEALALIDEERARGDWDF</sequence>
<name>A0A7S3ZZX1_9STRA</name>
<keyword evidence="2" id="KW-0732">Signal</keyword>
<dbReference type="Pfam" id="PF00106">
    <property type="entry name" value="adh_short"/>
    <property type="match status" value="1"/>
</dbReference>
<dbReference type="PRINTS" id="PR00081">
    <property type="entry name" value="GDHRDH"/>
</dbReference>
<reference evidence="4" key="2">
    <citation type="submission" date="2021-11" db="EMBL/GenBank/DDBJ databases">
        <authorList>
            <consortium name="Genoscope - CEA"/>
            <person name="William W."/>
        </authorList>
    </citation>
    <scope>NUCLEOTIDE SEQUENCE</scope>
</reference>
<dbReference type="SUPFAM" id="SSF51735">
    <property type="entry name" value="NAD(P)-binding Rossmann-fold domains"/>
    <property type="match status" value="1"/>
</dbReference>
<feature type="signal peptide" evidence="2">
    <location>
        <begin position="1"/>
        <end position="17"/>
    </location>
</feature>
<organism evidence="3">
    <name type="scientific">Pelagomonas calceolata</name>
    <dbReference type="NCBI Taxonomy" id="35677"/>
    <lineage>
        <taxon>Eukaryota</taxon>
        <taxon>Sar</taxon>
        <taxon>Stramenopiles</taxon>
        <taxon>Ochrophyta</taxon>
        <taxon>Pelagophyceae</taxon>
        <taxon>Pelagomonadales</taxon>
        <taxon>Pelagomonadaceae</taxon>
        <taxon>Pelagomonas</taxon>
    </lineage>
</organism>
<reference evidence="3" key="1">
    <citation type="submission" date="2021-01" db="EMBL/GenBank/DDBJ databases">
        <authorList>
            <person name="Corre E."/>
            <person name="Pelletier E."/>
            <person name="Niang G."/>
            <person name="Scheremetjew M."/>
            <person name="Finn R."/>
            <person name="Kale V."/>
            <person name="Holt S."/>
            <person name="Cochrane G."/>
            <person name="Meng A."/>
            <person name="Brown T."/>
            <person name="Cohen L."/>
        </authorList>
    </citation>
    <scope>NUCLEOTIDE SEQUENCE</scope>
    <source>
        <strain evidence="3">CCMP1756</strain>
    </source>
</reference>
<dbReference type="AlphaFoldDB" id="A0A7S3ZZX1"/>
<proteinExistence type="predicted"/>
<evidence type="ECO:0000313" key="3">
    <source>
        <dbReference type="EMBL" id="CAE0699237.1"/>
    </source>
</evidence>
<feature type="chain" id="PRO_5036212248" description="Protochlorophyllide reductase" evidence="2">
    <location>
        <begin position="18"/>
        <end position="383"/>
    </location>
</feature>
<dbReference type="PANTHER" id="PTHR43157">
    <property type="entry name" value="PHOSPHATIDYLINOSITOL-GLYCAN BIOSYNTHESIS CLASS F PROTEIN-RELATED"/>
    <property type="match status" value="1"/>
</dbReference>
<evidence type="ECO:0000313" key="5">
    <source>
        <dbReference type="Proteomes" id="UP000789595"/>
    </source>
</evidence>
<accession>A0A7S3ZZX1</accession>
<dbReference type="GO" id="GO:0016491">
    <property type="term" value="F:oxidoreductase activity"/>
    <property type="evidence" value="ECO:0007669"/>
    <property type="project" value="UniProtKB-KW"/>
</dbReference>
<evidence type="ECO:0000256" key="1">
    <source>
        <dbReference type="ARBA" id="ARBA00023002"/>
    </source>
</evidence>
<dbReference type="InterPro" id="IPR002347">
    <property type="entry name" value="SDR_fam"/>
</dbReference>
<dbReference type="Proteomes" id="UP000789595">
    <property type="component" value="Unassembled WGS sequence"/>
</dbReference>
<keyword evidence="5" id="KW-1185">Reference proteome</keyword>
<evidence type="ECO:0000313" key="4">
    <source>
        <dbReference type="EMBL" id="CAH0375373.1"/>
    </source>
</evidence>
<dbReference type="EMBL" id="CAKKNE010000004">
    <property type="protein sequence ID" value="CAH0375373.1"/>
    <property type="molecule type" value="Genomic_DNA"/>
</dbReference>
<dbReference type="PANTHER" id="PTHR43157:SF31">
    <property type="entry name" value="PHOSPHATIDYLINOSITOL-GLYCAN BIOSYNTHESIS CLASS F PROTEIN"/>
    <property type="match status" value="1"/>
</dbReference>
<dbReference type="EMBL" id="HBIW01017004">
    <property type="protein sequence ID" value="CAE0699237.1"/>
    <property type="molecule type" value="Transcribed_RNA"/>
</dbReference>
<dbReference type="InterPro" id="IPR036291">
    <property type="entry name" value="NAD(P)-bd_dom_sf"/>
</dbReference>
<gene>
    <name evidence="3" type="ORF">PCAL00307_LOCUS14673</name>
    <name evidence="4" type="ORF">PECAL_4P27050</name>
</gene>
<keyword evidence="1" id="KW-0560">Oxidoreductase</keyword>
<evidence type="ECO:0008006" key="6">
    <source>
        <dbReference type="Google" id="ProtNLM"/>
    </source>
</evidence>